<organism evidence="1 2">
    <name type="scientific">Thiohalomonas denitrificans</name>
    <dbReference type="NCBI Taxonomy" id="415747"/>
    <lineage>
        <taxon>Bacteria</taxon>
        <taxon>Pseudomonadati</taxon>
        <taxon>Pseudomonadota</taxon>
        <taxon>Gammaproteobacteria</taxon>
        <taxon>Thiohalomonadales</taxon>
        <taxon>Thiohalomonadaceae</taxon>
        <taxon>Thiohalomonas</taxon>
    </lineage>
</organism>
<proteinExistence type="predicted"/>
<evidence type="ECO:0000313" key="1">
    <source>
        <dbReference type="EMBL" id="SCZ61192.1"/>
    </source>
</evidence>
<dbReference type="RefSeq" id="WP_092996501.1">
    <property type="nucleotide sequence ID" value="NZ_FMWD01000006.1"/>
</dbReference>
<dbReference type="AlphaFoldDB" id="A0A1G5QHM1"/>
<dbReference type="InterPro" id="IPR013324">
    <property type="entry name" value="RNA_pol_sigma_r3/r4-like"/>
</dbReference>
<accession>A0A1G5QHM1</accession>
<keyword evidence="2" id="KW-1185">Reference proteome</keyword>
<dbReference type="Gene3D" id="1.10.10.10">
    <property type="entry name" value="Winged helix-like DNA-binding domain superfamily/Winged helix DNA-binding domain"/>
    <property type="match status" value="1"/>
</dbReference>
<gene>
    <name evidence="1" type="ORF">SAMN03097708_02098</name>
</gene>
<sequence length="113" mass="12530">MGIQAPNTDKRVLELFAGAVREVGGLRRLVTERRLGWLPELLASSEVLVLQEEEHRQLEEIAELLGMSRDTVENILAAPADRAGQCVDMPPPQAMEDRELASGGLVRRAWSSR</sequence>
<dbReference type="Proteomes" id="UP000199648">
    <property type="component" value="Unassembled WGS sequence"/>
</dbReference>
<reference evidence="1 2" key="1">
    <citation type="submission" date="2016-10" db="EMBL/GenBank/DDBJ databases">
        <authorList>
            <person name="de Groot N.N."/>
        </authorList>
    </citation>
    <scope>NUCLEOTIDE SEQUENCE [LARGE SCALE GENOMIC DNA]</scope>
    <source>
        <strain evidence="1 2">HLD2</strain>
    </source>
</reference>
<evidence type="ECO:0000313" key="2">
    <source>
        <dbReference type="Proteomes" id="UP000199648"/>
    </source>
</evidence>
<dbReference type="EMBL" id="FMWD01000006">
    <property type="protein sequence ID" value="SCZ61192.1"/>
    <property type="molecule type" value="Genomic_DNA"/>
</dbReference>
<name>A0A1G5QHM1_9GAMM</name>
<dbReference type="SUPFAM" id="SSF88659">
    <property type="entry name" value="Sigma3 and sigma4 domains of RNA polymerase sigma factors"/>
    <property type="match status" value="1"/>
</dbReference>
<dbReference type="InterPro" id="IPR036388">
    <property type="entry name" value="WH-like_DNA-bd_sf"/>
</dbReference>
<protein>
    <submittedName>
        <fullName evidence="1">Probable regulatory domain-containing protein</fullName>
    </submittedName>
</protein>